<dbReference type="SUPFAM" id="SSF53448">
    <property type="entry name" value="Nucleotide-diphospho-sugar transferases"/>
    <property type="match status" value="1"/>
</dbReference>
<dbReference type="InterPro" id="IPR029044">
    <property type="entry name" value="Nucleotide-diphossugar_trans"/>
</dbReference>
<dbReference type="PANTHER" id="PTHR11675:SF131">
    <property type="entry name" value="POLYPEPTIDE N-ACETYLGALACTOSAMINYLTRANSFERASE 9-RELATED"/>
    <property type="match status" value="1"/>
</dbReference>
<feature type="region of interest" description="Disordered" evidence="2">
    <location>
        <begin position="58"/>
        <end position="80"/>
    </location>
</feature>
<dbReference type="GO" id="GO:0006493">
    <property type="term" value="P:protein O-linked glycosylation"/>
    <property type="evidence" value="ECO:0007669"/>
    <property type="project" value="TreeGrafter"/>
</dbReference>
<keyword evidence="3" id="KW-0472">Membrane</keyword>
<keyword evidence="3" id="KW-1133">Transmembrane helix</keyword>
<protein>
    <submittedName>
        <fullName evidence="5">Putative polypeptide N-acetylgalactosaminyltransferase 9</fullName>
    </submittedName>
</protein>
<organism evidence="5">
    <name type="scientific">Zeugodacus cucurbitae</name>
    <name type="common">Melon fruit fly</name>
    <name type="synonym">Bactrocera cucurbitae</name>
    <dbReference type="NCBI Taxonomy" id="28588"/>
    <lineage>
        <taxon>Eukaryota</taxon>
        <taxon>Metazoa</taxon>
        <taxon>Ecdysozoa</taxon>
        <taxon>Arthropoda</taxon>
        <taxon>Hexapoda</taxon>
        <taxon>Insecta</taxon>
        <taxon>Pterygota</taxon>
        <taxon>Neoptera</taxon>
        <taxon>Endopterygota</taxon>
        <taxon>Diptera</taxon>
        <taxon>Brachycera</taxon>
        <taxon>Muscomorpha</taxon>
        <taxon>Tephritoidea</taxon>
        <taxon>Tephritidae</taxon>
        <taxon>Zeugodacus</taxon>
        <taxon>Zeugodacus</taxon>
    </lineage>
</organism>
<evidence type="ECO:0000256" key="3">
    <source>
        <dbReference type="SAM" id="Phobius"/>
    </source>
</evidence>
<dbReference type="Pfam" id="PF00535">
    <property type="entry name" value="Glycos_transf_2"/>
    <property type="match status" value="1"/>
</dbReference>
<reference evidence="5" key="1">
    <citation type="submission" date="2014-11" db="EMBL/GenBank/DDBJ databases">
        <authorList>
            <person name="Geib S."/>
        </authorList>
    </citation>
    <scope>NUCLEOTIDE SEQUENCE</scope>
</reference>
<dbReference type="Gene3D" id="3.90.550.10">
    <property type="entry name" value="Spore Coat Polysaccharide Biosynthesis Protein SpsA, Chain A"/>
    <property type="match status" value="1"/>
</dbReference>
<evidence type="ECO:0000256" key="1">
    <source>
        <dbReference type="ARBA" id="ARBA00023157"/>
    </source>
</evidence>
<evidence type="ECO:0000256" key="2">
    <source>
        <dbReference type="SAM" id="MobiDB-lite"/>
    </source>
</evidence>
<feature type="non-terminal residue" evidence="5">
    <location>
        <position position="149"/>
    </location>
</feature>
<dbReference type="AlphaFoldDB" id="A0A0A1XB03"/>
<accession>A0A0A1XB03</accession>
<evidence type="ECO:0000313" key="5">
    <source>
        <dbReference type="EMBL" id="JAD07930.1"/>
    </source>
</evidence>
<dbReference type="PANTHER" id="PTHR11675">
    <property type="entry name" value="N-ACETYLGALACTOSAMINYLTRANSFERASE"/>
    <property type="match status" value="1"/>
</dbReference>
<sequence length="149" mass="16360">MAFIWRRRSASIVKIVAMLTAIWFTVAFFLYHDDSSQGGSSKWNGMSLALKSVGGGGNVGAGAGNKPSKSGIKKVPEEDAHTKQQLEDYFSAYPKVKILRAPSREGLIRARLLGARYAKAPVITYLDSHCECTEGWLEPLLDRIARNST</sequence>
<keyword evidence="3" id="KW-0812">Transmembrane</keyword>
<reference evidence="5" key="2">
    <citation type="journal article" date="2015" name="Gigascience">
        <title>Reconstructing a comprehensive transcriptome assembly of a white-pupal translocated strain of the pest fruit fly Bactrocera cucurbitae.</title>
        <authorList>
            <person name="Sim S.B."/>
            <person name="Calla B."/>
            <person name="Hall B."/>
            <person name="DeRego T."/>
            <person name="Geib S.M."/>
        </authorList>
    </citation>
    <scope>NUCLEOTIDE SEQUENCE</scope>
</reference>
<dbReference type="InterPro" id="IPR001173">
    <property type="entry name" value="Glyco_trans_2-like"/>
</dbReference>
<dbReference type="GO" id="GO:0004653">
    <property type="term" value="F:polypeptide N-acetylgalactosaminyltransferase activity"/>
    <property type="evidence" value="ECO:0007669"/>
    <property type="project" value="TreeGrafter"/>
</dbReference>
<keyword evidence="1" id="KW-1015">Disulfide bond</keyword>
<feature type="transmembrane region" description="Helical" evidence="3">
    <location>
        <begin position="12"/>
        <end position="31"/>
    </location>
</feature>
<name>A0A0A1XB03_ZEUCU</name>
<proteinExistence type="predicted"/>
<gene>
    <name evidence="5" type="primary">pgant9_1</name>
    <name evidence="5" type="ORF">g.56606</name>
</gene>
<dbReference type="GO" id="GO:0005794">
    <property type="term" value="C:Golgi apparatus"/>
    <property type="evidence" value="ECO:0007669"/>
    <property type="project" value="TreeGrafter"/>
</dbReference>
<evidence type="ECO:0000259" key="4">
    <source>
        <dbReference type="Pfam" id="PF00535"/>
    </source>
</evidence>
<feature type="domain" description="Glycosyltransferase 2-like" evidence="4">
    <location>
        <begin position="81"/>
        <end position="147"/>
    </location>
</feature>
<dbReference type="EMBL" id="GBXI01006362">
    <property type="protein sequence ID" value="JAD07930.1"/>
    <property type="molecule type" value="Transcribed_RNA"/>
</dbReference>
<keyword evidence="5" id="KW-0808">Transferase</keyword>